<gene>
    <name evidence="9" type="primary">corA</name>
    <name evidence="9" type="ORF">Pla111_17330</name>
</gene>
<dbReference type="InterPro" id="IPR045863">
    <property type="entry name" value="CorA_TM1_TM2"/>
</dbReference>
<evidence type="ECO:0000256" key="8">
    <source>
        <dbReference type="SAM" id="Phobius"/>
    </source>
</evidence>
<keyword evidence="7 8" id="KW-0472">Membrane</keyword>
<dbReference type="Gene3D" id="3.30.460.20">
    <property type="entry name" value="CorA soluble domain-like"/>
    <property type="match status" value="1"/>
</dbReference>
<evidence type="ECO:0000256" key="6">
    <source>
        <dbReference type="ARBA" id="ARBA00022989"/>
    </source>
</evidence>
<comment type="similarity">
    <text evidence="2">Belongs to the CorA metal ion transporter (MIT) (TC 1.A.35) family.</text>
</comment>
<dbReference type="SUPFAM" id="SSF144083">
    <property type="entry name" value="Magnesium transport protein CorA, transmembrane region"/>
    <property type="match status" value="1"/>
</dbReference>
<keyword evidence="6 8" id="KW-1133">Transmembrane helix</keyword>
<feature type="transmembrane region" description="Helical" evidence="8">
    <location>
        <begin position="267"/>
        <end position="286"/>
    </location>
</feature>
<dbReference type="GO" id="GO:0000287">
    <property type="term" value="F:magnesium ion binding"/>
    <property type="evidence" value="ECO:0007669"/>
    <property type="project" value="TreeGrafter"/>
</dbReference>
<sequence length="324" mass="36889">MIWGIGRKSHASPIEFSSFEELQVLWNHQDAFAWVDLEAPSADDLQRLDLLIDLDDQSLEDCLHGEPRARIDEFDDCLLIVAYGVIAHEGSDEVEARKLTIFRGERFLVTIHSQPSRSVNALRERCRKSPKQTLDQGFDRMLYRLIDGMVDRYLTLIDLLEDDLDAYEERSFEMDGNDPYLQQATTIRRKLIDLRRLASAQRGLIDPLADGDFDSMSTDLGQQFRVVRSHLTHAVERCEGMLDRLNAALQNYNSSVAKRTNDVVRTLTVLTAVMMPMSVIAGVYGMNFPTWPGNDNPISFVAVTAVMVAVGLTMAALFRFWRWL</sequence>
<keyword evidence="4" id="KW-1003">Cell membrane</keyword>
<reference evidence="9 10" key="1">
    <citation type="submission" date="2019-02" db="EMBL/GenBank/DDBJ databases">
        <title>Deep-cultivation of Planctomycetes and their phenomic and genomic characterization uncovers novel biology.</title>
        <authorList>
            <person name="Wiegand S."/>
            <person name="Jogler M."/>
            <person name="Boedeker C."/>
            <person name="Pinto D."/>
            <person name="Vollmers J."/>
            <person name="Rivas-Marin E."/>
            <person name="Kohn T."/>
            <person name="Peeters S.H."/>
            <person name="Heuer A."/>
            <person name="Rast P."/>
            <person name="Oberbeckmann S."/>
            <person name="Bunk B."/>
            <person name="Jeske O."/>
            <person name="Meyerdierks A."/>
            <person name="Storesund J.E."/>
            <person name="Kallscheuer N."/>
            <person name="Luecker S."/>
            <person name="Lage O.M."/>
            <person name="Pohl T."/>
            <person name="Merkel B.J."/>
            <person name="Hornburger P."/>
            <person name="Mueller R.-W."/>
            <person name="Bruemmer F."/>
            <person name="Labrenz M."/>
            <person name="Spormann A.M."/>
            <person name="Op Den Camp H."/>
            <person name="Overmann J."/>
            <person name="Amann R."/>
            <person name="Jetten M.S.M."/>
            <person name="Mascher T."/>
            <person name="Medema M.H."/>
            <person name="Devos D.P."/>
            <person name="Kaster A.-K."/>
            <person name="Ovreas L."/>
            <person name="Rohde M."/>
            <person name="Galperin M.Y."/>
            <person name="Jogler C."/>
        </authorList>
    </citation>
    <scope>NUCLEOTIDE SEQUENCE [LARGE SCALE GENOMIC DNA]</scope>
    <source>
        <strain evidence="9 10">Pla111</strain>
    </source>
</reference>
<dbReference type="OrthoDB" id="9803416at2"/>
<evidence type="ECO:0000313" key="10">
    <source>
        <dbReference type="Proteomes" id="UP000318995"/>
    </source>
</evidence>
<feature type="transmembrane region" description="Helical" evidence="8">
    <location>
        <begin position="298"/>
        <end position="321"/>
    </location>
</feature>
<evidence type="ECO:0000256" key="4">
    <source>
        <dbReference type="ARBA" id="ARBA00022475"/>
    </source>
</evidence>
<evidence type="ECO:0000256" key="1">
    <source>
        <dbReference type="ARBA" id="ARBA00004651"/>
    </source>
</evidence>
<name>A0A5C5WAK4_9BACT</name>
<dbReference type="Pfam" id="PF01544">
    <property type="entry name" value="CorA"/>
    <property type="match status" value="1"/>
</dbReference>
<comment type="subcellular location">
    <subcellularLocation>
        <location evidence="1">Cell membrane</location>
        <topology evidence="1">Multi-pass membrane protein</topology>
    </subcellularLocation>
</comment>
<dbReference type="InterPro" id="IPR045861">
    <property type="entry name" value="CorA_cytoplasmic_dom"/>
</dbReference>
<dbReference type="PANTHER" id="PTHR46494">
    <property type="entry name" value="CORA FAMILY METAL ION TRANSPORTER (EUROFUNG)"/>
    <property type="match status" value="1"/>
</dbReference>
<evidence type="ECO:0000256" key="2">
    <source>
        <dbReference type="ARBA" id="ARBA00009765"/>
    </source>
</evidence>
<dbReference type="GO" id="GO:0015087">
    <property type="term" value="F:cobalt ion transmembrane transporter activity"/>
    <property type="evidence" value="ECO:0007669"/>
    <property type="project" value="TreeGrafter"/>
</dbReference>
<dbReference type="Proteomes" id="UP000318995">
    <property type="component" value="Unassembled WGS sequence"/>
</dbReference>
<evidence type="ECO:0000313" key="9">
    <source>
        <dbReference type="EMBL" id="TWT46632.1"/>
    </source>
</evidence>
<keyword evidence="5 8" id="KW-0812">Transmembrane</keyword>
<dbReference type="AlphaFoldDB" id="A0A5C5WAK4"/>
<comment type="caution">
    <text evidence="9">The sequence shown here is derived from an EMBL/GenBank/DDBJ whole genome shotgun (WGS) entry which is preliminary data.</text>
</comment>
<dbReference type="PANTHER" id="PTHR46494:SF1">
    <property type="entry name" value="CORA FAMILY METAL ION TRANSPORTER (EUROFUNG)"/>
    <property type="match status" value="1"/>
</dbReference>
<proteinExistence type="inferred from homology"/>
<organism evidence="9 10">
    <name type="scientific">Botrimarina hoheduenensis</name>
    <dbReference type="NCBI Taxonomy" id="2528000"/>
    <lineage>
        <taxon>Bacteria</taxon>
        <taxon>Pseudomonadati</taxon>
        <taxon>Planctomycetota</taxon>
        <taxon>Planctomycetia</taxon>
        <taxon>Pirellulales</taxon>
        <taxon>Lacipirellulaceae</taxon>
        <taxon>Botrimarina</taxon>
    </lineage>
</organism>
<dbReference type="GO" id="GO:0050897">
    <property type="term" value="F:cobalt ion binding"/>
    <property type="evidence" value="ECO:0007669"/>
    <property type="project" value="TreeGrafter"/>
</dbReference>
<dbReference type="GO" id="GO:0015095">
    <property type="term" value="F:magnesium ion transmembrane transporter activity"/>
    <property type="evidence" value="ECO:0007669"/>
    <property type="project" value="TreeGrafter"/>
</dbReference>
<dbReference type="GO" id="GO:0005886">
    <property type="term" value="C:plasma membrane"/>
    <property type="evidence" value="ECO:0007669"/>
    <property type="project" value="UniProtKB-SubCell"/>
</dbReference>
<protein>
    <submittedName>
        <fullName evidence="9">Magnesium transport protein CorA</fullName>
    </submittedName>
</protein>
<dbReference type="Gene3D" id="1.20.58.340">
    <property type="entry name" value="Magnesium transport protein CorA, transmembrane region"/>
    <property type="match status" value="2"/>
</dbReference>
<evidence type="ECO:0000256" key="7">
    <source>
        <dbReference type="ARBA" id="ARBA00023136"/>
    </source>
</evidence>
<dbReference type="SUPFAM" id="SSF143865">
    <property type="entry name" value="CorA soluble domain-like"/>
    <property type="match status" value="1"/>
</dbReference>
<keyword evidence="3" id="KW-0813">Transport</keyword>
<keyword evidence="10" id="KW-1185">Reference proteome</keyword>
<evidence type="ECO:0000256" key="5">
    <source>
        <dbReference type="ARBA" id="ARBA00022692"/>
    </source>
</evidence>
<evidence type="ECO:0000256" key="3">
    <source>
        <dbReference type="ARBA" id="ARBA00022448"/>
    </source>
</evidence>
<accession>A0A5C5WAK4</accession>
<dbReference type="RefSeq" id="WP_146573307.1">
    <property type="nucleotide sequence ID" value="NZ_SJPH01000003.1"/>
</dbReference>
<dbReference type="EMBL" id="SJPH01000003">
    <property type="protein sequence ID" value="TWT46632.1"/>
    <property type="molecule type" value="Genomic_DNA"/>
</dbReference>
<dbReference type="InterPro" id="IPR002523">
    <property type="entry name" value="MgTranspt_CorA/ZnTranspt_ZntB"/>
</dbReference>
<dbReference type="CDD" id="cd12822">
    <property type="entry name" value="TmCorA-like"/>
    <property type="match status" value="1"/>
</dbReference>